<name>A0ABP8EUL1_9MICO</name>
<keyword evidence="1" id="KW-0547">Nucleotide-binding</keyword>
<proteinExistence type="predicted"/>
<dbReference type="PROSITE" id="PS50975">
    <property type="entry name" value="ATP_GRASP"/>
    <property type="match status" value="1"/>
</dbReference>
<protein>
    <recommendedName>
        <fullName evidence="2">ATP-grasp domain-containing protein</fullName>
    </recommendedName>
</protein>
<dbReference type="SUPFAM" id="SSF56059">
    <property type="entry name" value="Glutathione synthetase ATP-binding domain-like"/>
    <property type="match status" value="1"/>
</dbReference>
<dbReference type="InterPro" id="IPR011761">
    <property type="entry name" value="ATP-grasp"/>
</dbReference>
<evidence type="ECO:0000259" key="2">
    <source>
        <dbReference type="PROSITE" id="PS50975"/>
    </source>
</evidence>
<comment type="caution">
    <text evidence="3">The sequence shown here is derived from an EMBL/GenBank/DDBJ whole genome shotgun (WGS) entry which is preliminary data.</text>
</comment>
<keyword evidence="4" id="KW-1185">Reference proteome</keyword>
<evidence type="ECO:0000256" key="1">
    <source>
        <dbReference type="PROSITE-ProRule" id="PRU00409"/>
    </source>
</evidence>
<dbReference type="InterPro" id="IPR053191">
    <property type="entry name" value="DcsG_Biosynth_Enzyme"/>
</dbReference>
<dbReference type="PANTHER" id="PTHR39217:SF1">
    <property type="entry name" value="GLUTATHIONE SYNTHETASE"/>
    <property type="match status" value="1"/>
</dbReference>
<gene>
    <name evidence="3" type="ORF">GCM10022262_20370</name>
</gene>
<dbReference type="Proteomes" id="UP001499841">
    <property type="component" value="Unassembled WGS sequence"/>
</dbReference>
<sequence>MQIAIATISAIPPSFDDDHRLAEALRLRGADVIRLPWDQPGVDWRAFDAVVIRSTWDYSARREEFVAWADAIGDRLHNAPDLVRWNSDKRYLQDLADDGVPVVPTLYVAPGDPLPVLRDEVVVKPTVSAGARDTGRFSPPTHDLARGLVERIHASGRTAMIQPYQRAVDTRGETAVVLVDNEVSHVLRKRAVLRADEIAPLRADGLGAAEAMYDPDLVTAGAATDAELRLAARIVEAVADRFRYVPLYARVDMVAGDDGAPLLMELEAVEPNLYLDAAPGSVDRVADAVISRAALHRA</sequence>
<accession>A0ABP8EUL1</accession>
<evidence type="ECO:0000313" key="4">
    <source>
        <dbReference type="Proteomes" id="UP001499841"/>
    </source>
</evidence>
<keyword evidence="1" id="KW-0067">ATP-binding</keyword>
<reference evidence="4" key="1">
    <citation type="journal article" date="2019" name="Int. J. Syst. Evol. Microbiol.">
        <title>The Global Catalogue of Microorganisms (GCM) 10K type strain sequencing project: providing services to taxonomists for standard genome sequencing and annotation.</title>
        <authorList>
            <consortium name="The Broad Institute Genomics Platform"/>
            <consortium name="The Broad Institute Genome Sequencing Center for Infectious Disease"/>
            <person name="Wu L."/>
            <person name="Ma J."/>
        </authorList>
    </citation>
    <scope>NUCLEOTIDE SEQUENCE [LARGE SCALE GENOMIC DNA]</scope>
    <source>
        <strain evidence="4">JCM 17459</strain>
    </source>
</reference>
<dbReference type="EMBL" id="BAABBA010000008">
    <property type="protein sequence ID" value="GAA4287678.1"/>
    <property type="molecule type" value="Genomic_DNA"/>
</dbReference>
<evidence type="ECO:0000313" key="3">
    <source>
        <dbReference type="EMBL" id="GAA4287678.1"/>
    </source>
</evidence>
<feature type="domain" description="ATP-grasp" evidence="2">
    <location>
        <begin position="92"/>
        <end position="295"/>
    </location>
</feature>
<dbReference type="RefSeq" id="WP_345040629.1">
    <property type="nucleotide sequence ID" value="NZ_BAABBA010000008.1"/>
</dbReference>
<organism evidence="3 4">
    <name type="scientific">Georgenia daeguensis</name>
    <dbReference type="NCBI Taxonomy" id="908355"/>
    <lineage>
        <taxon>Bacteria</taxon>
        <taxon>Bacillati</taxon>
        <taxon>Actinomycetota</taxon>
        <taxon>Actinomycetes</taxon>
        <taxon>Micrococcales</taxon>
        <taxon>Bogoriellaceae</taxon>
        <taxon>Georgenia</taxon>
    </lineage>
</organism>
<dbReference type="PANTHER" id="PTHR39217">
    <property type="match status" value="1"/>
</dbReference>